<evidence type="ECO:0000256" key="1">
    <source>
        <dbReference type="SAM" id="MobiDB-lite"/>
    </source>
</evidence>
<accession>A0A0D2MXZ0</accession>
<dbReference type="KEGG" id="mng:MNEG_0594"/>
<organism evidence="2 3">
    <name type="scientific">Monoraphidium neglectum</name>
    <dbReference type="NCBI Taxonomy" id="145388"/>
    <lineage>
        <taxon>Eukaryota</taxon>
        <taxon>Viridiplantae</taxon>
        <taxon>Chlorophyta</taxon>
        <taxon>core chlorophytes</taxon>
        <taxon>Chlorophyceae</taxon>
        <taxon>CS clade</taxon>
        <taxon>Sphaeropleales</taxon>
        <taxon>Selenastraceae</taxon>
        <taxon>Monoraphidium</taxon>
    </lineage>
</organism>
<proteinExistence type="predicted"/>
<protein>
    <submittedName>
        <fullName evidence="2">Uncharacterized protein</fullName>
    </submittedName>
</protein>
<reference evidence="2 3" key="1">
    <citation type="journal article" date="2013" name="BMC Genomics">
        <title>Reconstruction of the lipid metabolism for the microalga Monoraphidium neglectum from its genome sequence reveals characteristics suitable for biofuel production.</title>
        <authorList>
            <person name="Bogen C."/>
            <person name="Al-Dilaimi A."/>
            <person name="Albersmeier A."/>
            <person name="Wichmann J."/>
            <person name="Grundmann M."/>
            <person name="Rupp O."/>
            <person name="Lauersen K.J."/>
            <person name="Blifernez-Klassen O."/>
            <person name="Kalinowski J."/>
            <person name="Goesmann A."/>
            <person name="Mussgnug J.H."/>
            <person name="Kruse O."/>
        </authorList>
    </citation>
    <scope>NUCLEOTIDE SEQUENCE [LARGE SCALE GENOMIC DNA]</scope>
    <source>
        <strain evidence="2 3">SAG 48.87</strain>
    </source>
</reference>
<sequence>MHDTETDRHKSQESGPSTPSLGPLSAASPKGSPIRGPTRRRPALPVVRSPPRQQQQQQQQPPSSSTPAAERASWGQPGNDTATASHPQIPPAPAAAGAHRVSSANGRGSGGGGTGPPPAAQKPSGLDALMSAARGQAKAAKAGPPRALTTVEMGEVAA</sequence>
<feature type="compositionally biased region" description="Low complexity" evidence="1">
    <location>
        <begin position="94"/>
        <end position="106"/>
    </location>
</feature>
<dbReference type="GeneID" id="25726712"/>
<evidence type="ECO:0000313" key="2">
    <source>
        <dbReference type="EMBL" id="KIZ07345.1"/>
    </source>
</evidence>
<feature type="compositionally biased region" description="Low complexity" evidence="1">
    <location>
        <begin position="132"/>
        <end position="147"/>
    </location>
</feature>
<dbReference type="Proteomes" id="UP000054498">
    <property type="component" value="Unassembled WGS sequence"/>
</dbReference>
<feature type="compositionally biased region" description="Low complexity" evidence="1">
    <location>
        <begin position="49"/>
        <end position="65"/>
    </location>
</feature>
<dbReference type="AlphaFoldDB" id="A0A0D2MXZ0"/>
<feature type="compositionally biased region" description="Low complexity" evidence="1">
    <location>
        <begin position="14"/>
        <end position="29"/>
    </location>
</feature>
<dbReference type="RefSeq" id="XP_013906364.1">
    <property type="nucleotide sequence ID" value="XM_014050910.1"/>
</dbReference>
<evidence type="ECO:0000313" key="3">
    <source>
        <dbReference type="Proteomes" id="UP000054498"/>
    </source>
</evidence>
<name>A0A0D2MXZ0_9CHLO</name>
<feature type="region of interest" description="Disordered" evidence="1">
    <location>
        <begin position="1"/>
        <end position="158"/>
    </location>
</feature>
<gene>
    <name evidence="2" type="ORF">MNEG_0594</name>
</gene>
<keyword evidence="3" id="KW-1185">Reference proteome</keyword>
<feature type="compositionally biased region" description="Basic and acidic residues" evidence="1">
    <location>
        <begin position="1"/>
        <end position="12"/>
    </location>
</feature>
<feature type="compositionally biased region" description="Polar residues" evidence="1">
    <location>
        <begin position="76"/>
        <end position="86"/>
    </location>
</feature>
<feature type="non-terminal residue" evidence="2">
    <location>
        <position position="158"/>
    </location>
</feature>
<dbReference type="EMBL" id="KK100270">
    <property type="protein sequence ID" value="KIZ07345.1"/>
    <property type="molecule type" value="Genomic_DNA"/>
</dbReference>